<dbReference type="PATRIC" id="fig|1697052.3.peg.364"/>
<dbReference type="Gene3D" id="1.10.10.1400">
    <property type="entry name" value="Terminase, small subunit, N-terminal DNA-binding domain, HTH motif"/>
    <property type="match status" value="1"/>
</dbReference>
<reference evidence="2 3" key="1">
    <citation type="journal article" date="2015" name="Genome Announc.">
        <title>Genome Sequences of Oblitimonas alkaliphila gen. nov. sp. nov. (Proposed), a Novel Bacterium of the Pseudomonadaceae Family.</title>
        <authorList>
            <person name="Lauer A.C."/>
            <person name="Nicholson A.C."/>
            <person name="Humrighouse B.W."/>
            <person name="Emery B."/>
            <person name="Drobish A."/>
            <person name="Juieng P."/>
            <person name="Loparev V."/>
            <person name="McQuiston J.R."/>
        </authorList>
    </citation>
    <scope>NUCLEOTIDE SEQUENCE [LARGE SCALE GENOMIC DNA]</scope>
    <source>
        <strain evidence="2 3">E5571</strain>
    </source>
</reference>
<dbReference type="EMBL" id="CP012365">
    <property type="protein sequence ID" value="AKX60465.1"/>
    <property type="molecule type" value="Genomic_DNA"/>
</dbReference>
<feature type="region of interest" description="Disordered" evidence="1">
    <location>
        <begin position="141"/>
        <end position="176"/>
    </location>
</feature>
<dbReference type="Proteomes" id="UP000063953">
    <property type="component" value="Chromosome"/>
</dbReference>
<keyword evidence="3" id="KW-1185">Reference proteome</keyword>
<dbReference type="STRING" id="1697053.AKN87_01800"/>
<dbReference type="RefSeq" id="WP_053101785.1">
    <property type="nucleotide sequence ID" value="NZ_CP012358.1"/>
</dbReference>
<accession>A0A0K1XGE4</accession>
<name>A0A0K1XGE4_9GAMM</name>
<dbReference type="KEGG" id="pbb:AKN87_01800"/>
<dbReference type="GO" id="GO:0051276">
    <property type="term" value="P:chromosome organization"/>
    <property type="evidence" value="ECO:0007669"/>
    <property type="project" value="InterPro"/>
</dbReference>
<dbReference type="InterPro" id="IPR005335">
    <property type="entry name" value="Terminase_ssu"/>
</dbReference>
<gene>
    <name evidence="2" type="ORF">AKN88_11410</name>
</gene>
<sequence>MALTSKKKKFADALLAGNTQKNAAVIAGYSETSASQAGSRLCKDQDVEAYIKRVRAAKSSISTPKQVSQKVNIHEPKVNKKVNKTDENVKSDLTSVNAENIGAFSDPKDYLLHVMNDELEEPRLRIDAAKSLMPYVHGKVADQGKKEAKQERARHAAKKFAPSAPPKLVVNNGGAR</sequence>
<dbReference type="AlphaFoldDB" id="A0A0K1XGE4"/>
<dbReference type="Pfam" id="PF03592">
    <property type="entry name" value="Terminase_2"/>
    <property type="match status" value="1"/>
</dbReference>
<evidence type="ECO:0000256" key="1">
    <source>
        <dbReference type="SAM" id="MobiDB-lite"/>
    </source>
</evidence>
<protein>
    <recommendedName>
        <fullName evidence="4">Terminase small subunit</fullName>
    </recommendedName>
</protein>
<dbReference type="InterPro" id="IPR038713">
    <property type="entry name" value="Terminase_Gp1_N_sf"/>
</dbReference>
<evidence type="ECO:0000313" key="3">
    <source>
        <dbReference type="Proteomes" id="UP000063953"/>
    </source>
</evidence>
<evidence type="ECO:0008006" key="4">
    <source>
        <dbReference type="Google" id="ProtNLM"/>
    </source>
</evidence>
<organism evidence="2 3">
    <name type="scientific">Thiopseudomonas alkaliphila</name>
    <dbReference type="NCBI Taxonomy" id="1697053"/>
    <lineage>
        <taxon>Bacteria</taxon>
        <taxon>Pseudomonadati</taxon>
        <taxon>Pseudomonadota</taxon>
        <taxon>Gammaproteobacteria</taxon>
        <taxon>Pseudomonadales</taxon>
        <taxon>Pseudomonadaceae</taxon>
        <taxon>Thiopseudomonas</taxon>
    </lineage>
</organism>
<proteinExistence type="predicted"/>
<feature type="compositionally biased region" description="Basic and acidic residues" evidence="1">
    <location>
        <begin position="141"/>
        <end position="154"/>
    </location>
</feature>
<evidence type="ECO:0000313" key="2">
    <source>
        <dbReference type="EMBL" id="AKX60465.1"/>
    </source>
</evidence>
<dbReference type="GeneID" id="93983002"/>